<organism evidence="1 2">
    <name type="scientific">Leucogyrophana mollusca</name>
    <dbReference type="NCBI Taxonomy" id="85980"/>
    <lineage>
        <taxon>Eukaryota</taxon>
        <taxon>Fungi</taxon>
        <taxon>Dikarya</taxon>
        <taxon>Basidiomycota</taxon>
        <taxon>Agaricomycotina</taxon>
        <taxon>Agaricomycetes</taxon>
        <taxon>Agaricomycetidae</taxon>
        <taxon>Boletales</taxon>
        <taxon>Boletales incertae sedis</taxon>
        <taxon>Leucogyrophana</taxon>
    </lineage>
</organism>
<dbReference type="Proteomes" id="UP000790709">
    <property type="component" value="Unassembled WGS sequence"/>
</dbReference>
<name>A0ACB8B877_9AGAM</name>
<evidence type="ECO:0000313" key="1">
    <source>
        <dbReference type="EMBL" id="KAH7921103.1"/>
    </source>
</evidence>
<sequence length="502" mass="54684">MPRASPIYKSNELISDSDTEVMDITESDTAGSEAPTSLDPGSSTAPTAVAKTPAAVVILTRDSVDRELDAAKVPEGDKSDNEQPQPALRKKSRKKAAANGTTSEEAPAPVIITYNLSLFPAAELAKEDLKKRKGVTTYFKLATDKLFDAWQYELLLKINEKMNPETISIDNYIVSFTIPRISPQPITVADEDDFKELLERLEKAKKSEATIYIQEKPPKLNKKTRKRTEKENSNQSDTDSSDGPKRKKKKKSNTSKSTRVPKATDIDEENQLVNDNIKSLRNRHICHKKPGCESEFCFINAADGGTHIPLTFPRLECWASALAKGPMIATLEMPPNHDQFRMLPDELLGQQTALSIRRKELEQKAKAAALNAPAPVAPPQAPAPVINVNFPPEMFQMHHGGGAPVAADIAAPIANAPASGLGQIPATLLSAVQLQSLGPRLLLADFCASYDISDGVKKKLGDNGYISSHALRFATLDDLAEIGLLRGEIAQLRDAVSCWCDS</sequence>
<dbReference type="EMBL" id="MU266542">
    <property type="protein sequence ID" value="KAH7921103.1"/>
    <property type="molecule type" value="Genomic_DNA"/>
</dbReference>
<protein>
    <submittedName>
        <fullName evidence="1">Uncharacterized protein</fullName>
    </submittedName>
</protein>
<accession>A0ACB8B877</accession>
<comment type="caution">
    <text evidence="1">The sequence shown here is derived from an EMBL/GenBank/DDBJ whole genome shotgun (WGS) entry which is preliminary data.</text>
</comment>
<evidence type="ECO:0000313" key="2">
    <source>
        <dbReference type="Proteomes" id="UP000790709"/>
    </source>
</evidence>
<proteinExistence type="predicted"/>
<reference evidence="1" key="1">
    <citation type="journal article" date="2021" name="New Phytol.">
        <title>Evolutionary innovations through gain and loss of genes in the ectomycorrhizal Boletales.</title>
        <authorList>
            <person name="Wu G."/>
            <person name="Miyauchi S."/>
            <person name="Morin E."/>
            <person name="Kuo A."/>
            <person name="Drula E."/>
            <person name="Varga T."/>
            <person name="Kohler A."/>
            <person name="Feng B."/>
            <person name="Cao Y."/>
            <person name="Lipzen A."/>
            <person name="Daum C."/>
            <person name="Hundley H."/>
            <person name="Pangilinan J."/>
            <person name="Johnson J."/>
            <person name="Barry K."/>
            <person name="LaButti K."/>
            <person name="Ng V."/>
            <person name="Ahrendt S."/>
            <person name="Min B."/>
            <person name="Choi I.G."/>
            <person name="Park H."/>
            <person name="Plett J.M."/>
            <person name="Magnuson J."/>
            <person name="Spatafora J.W."/>
            <person name="Nagy L.G."/>
            <person name="Henrissat B."/>
            <person name="Grigoriev I.V."/>
            <person name="Yang Z.L."/>
            <person name="Xu J."/>
            <person name="Martin F.M."/>
        </authorList>
    </citation>
    <scope>NUCLEOTIDE SEQUENCE</scope>
    <source>
        <strain evidence="1">KUC20120723A-06</strain>
    </source>
</reference>
<gene>
    <name evidence="1" type="ORF">BV22DRAFT_1039024</name>
</gene>
<keyword evidence="2" id="KW-1185">Reference proteome</keyword>